<keyword evidence="3" id="KW-1185">Reference proteome</keyword>
<dbReference type="OrthoDB" id="2100652at2759"/>
<evidence type="ECO:0000313" key="2">
    <source>
        <dbReference type="EMBL" id="EGW35643.1"/>
    </source>
</evidence>
<dbReference type="PANTHER" id="PTHR28523">
    <property type="entry name" value="CYTOCHROME C OXIDASE ASSEMBLY FACTOR 1"/>
    <property type="match status" value="1"/>
</dbReference>
<dbReference type="InterPro" id="IPR014807">
    <property type="entry name" value="Coa1"/>
</dbReference>
<evidence type="ECO:0000256" key="1">
    <source>
        <dbReference type="SAM" id="Phobius"/>
    </source>
</evidence>
<dbReference type="Pfam" id="PF08695">
    <property type="entry name" value="Coa1"/>
    <property type="match status" value="1"/>
</dbReference>
<reference evidence="2 3" key="1">
    <citation type="journal article" date="2011" name="Proc. Natl. Acad. Sci. U.S.A.">
        <title>Comparative genomics of xylose-fermenting fungi for enhanced biofuel production.</title>
        <authorList>
            <person name="Wohlbach D.J."/>
            <person name="Kuo A."/>
            <person name="Sato T.K."/>
            <person name="Potts K.M."/>
            <person name="Salamov A.A."/>
            <person name="LaButti K.M."/>
            <person name="Sun H."/>
            <person name="Clum A."/>
            <person name="Pangilinan J.L."/>
            <person name="Lindquist E.A."/>
            <person name="Lucas S."/>
            <person name="Lapidus A."/>
            <person name="Jin M."/>
            <person name="Gunawan C."/>
            <person name="Balan V."/>
            <person name="Dale B.E."/>
            <person name="Jeffries T.W."/>
            <person name="Zinkel R."/>
            <person name="Barry K.W."/>
            <person name="Grigoriev I.V."/>
            <person name="Gasch A.P."/>
        </authorList>
    </citation>
    <scope>NUCLEOTIDE SEQUENCE [LARGE SCALE GENOMIC DNA]</scope>
    <source>
        <strain evidence="3">NRRL Y-27907 / 11-Y1</strain>
    </source>
</reference>
<keyword evidence="1" id="KW-0472">Membrane</keyword>
<name>G3AEA9_SPAPN</name>
<dbReference type="STRING" id="619300.G3AEA9"/>
<protein>
    <submittedName>
        <fullName evidence="2">Uncharacterized protein</fullName>
    </submittedName>
</protein>
<dbReference type="eggNOG" id="ENOG502RZQV">
    <property type="taxonomic scope" value="Eukaryota"/>
</dbReference>
<organism evidence="3">
    <name type="scientific">Spathaspora passalidarum (strain NRRL Y-27907 / 11-Y1)</name>
    <dbReference type="NCBI Taxonomy" id="619300"/>
    <lineage>
        <taxon>Eukaryota</taxon>
        <taxon>Fungi</taxon>
        <taxon>Dikarya</taxon>
        <taxon>Ascomycota</taxon>
        <taxon>Saccharomycotina</taxon>
        <taxon>Pichiomycetes</taxon>
        <taxon>Debaryomycetaceae</taxon>
        <taxon>Spathaspora</taxon>
    </lineage>
</organism>
<dbReference type="GO" id="GO:0033617">
    <property type="term" value="P:mitochondrial respiratory chain complex IV assembly"/>
    <property type="evidence" value="ECO:0007669"/>
    <property type="project" value="InterPro"/>
</dbReference>
<dbReference type="EMBL" id="GL996499">
    <property type="protein sequence ID" value="EGW35643.1"/>
    <property type="molecule type" value="Genomic_DNA"/>
</dbReference>
<dbReference type="GeneID" id="18872645"/>
<dbReference type="Proteomes" id="UP000000709">
    <property type="component" value="Unassembled WGS sequence"/>
</dbReference>
<dbReference type="InParanoid" id="G3AEA9"/>
<accession>G3AEA9</accession>
<dbReference type="InterPro" id="IPR042432">
    <property type="entry name" value="Coa1_fungi"/>
</dbReference>
<dbReference type="KEGG" id="spaa:SPAPADRAFT_58851"/>
<keyword evidence="1" id="KW-0812">Transmembrane</keyword>
<dbReference type="PANTHER" id="PTHR28523:SF1">
    <property type="entry name" value="CYTOCHROME C OXIDASE ASSEMBLY FACTOR 1"/>
    <property type="match status" value="1"/>
</dbReference>
<dbReference type="OMA" id="EFLIHEW"/>
<dbReference type="FunCoup" id="G3AEA9">
    <property type="interactions" value="42"/>
</dbReference>
<feature type="transmembrane region" description="Helical" evidence="1">
    <location>
        <begin position="65"/>
        <end position="83"/>
    </location>
</feature>
<dbReference type="HOGENOM" id="CLU_092488_2_0_1"/>
<proteinExistence type="predicted"/>
<dbReference type="AlphaFoldDB" id="G3AEA9"/>
<sequence length="186" mass="21326">MLQSFKRVHTPLRIATIGLRCVHTTPLLFNQQPIATAPQGVRRPPVSIDRPLPDPFEKKRQNRRYFWVYFVGVSLMCGLIFNYEKTGSPIITSTFYFLRRSSIARTHLGDEISYTSRWPWIVGPLNTVKGNIDIKFGVKGEKGTGEIRLRATRPNKAVPFEIGEFSLVVDDQVYDLTKDPEIEFLI</sequence>
<keyword evidence="1" id="KW-1133">Transmembrane helix</keyword>
<evidence type="ECO:0000313" key="3">
    <source>
        <dbReference type="Proteomes" id="UP000000709"/>
    </source>
</evidence>
<dbReference type="RefSeq" id="XP_007373055.1">
    <property type="nucleotide sequence ID" value="XM_007372993.1"/>
</dbReference>
<gene>
    <name evidence="2" type="ORF">SPAPADRAFT_58851</name>
</gene>
<dbReference type="GO" id="GO:0005743">
    <property type="term" value="C:mitochondrial inner membrane"/>
    <property type="evidence" value="ECO:0007669"/>
    <property type="project" value="TreeGrafter"/>
</dbReference>